<dbReference type="InterPro" id="IPR004358">
    <property type="entry name" value="Sig_transdc_His_kin-like_C"/>
</dbReference>
<dbReference type="InterPro" id="IPR003594">
    <property type="entry name" value="HATPase_dom"/>
</dbReference>
<dbReference type="InterPro" id="IPR005467">
    <property type="entry name" value="His_kinase_dom"/>
</dbReference>
<dbReference type="PROSITE" id="PS50110">
    <property type="entry name" value="RESPONSE_REGULATORY"/>
    <property type="match status" value="1"/>
</dbReference>
<dbReference type="SUPFAM" id="SSF55785">
    <property type="entry name" value="PYP-like sensor domain (PAS domain)"/>
    <property type="match status" value="3"/>
</dbReference>
<evidence type="ECO:0000313" key="13">
    <source>
        <dbReference type="Proteomes" id="UP000242313"/>
    </source>
</evidence>
<dbReference type="SMART" id="SM00086">
    <property type="entry name" value="PAC"/>
    <property type="match status" value="1"/>
</dbReference>
<sequence length="868" mass="96849">MRSADSGAADAQALQAEVEALRAANSKLQRINAALIERVESSSSQRTESYAAFQHSVELAEQVRERTQALNDTMAELQASNRLLSDARARAEKAHHYLIDAIESVSDAFVLFDEQRRIVLFNSRFAAFWQGTGVCVTEGTSLNEVKRLALTTGLVVETDAAADGQLLHQLRDQRWMQVSERPTREGGLVIMYTDITDLKQSEKARREKALEQKTRLLQRTVDSLSQGVAVVNDDGALEVWNGRFLELSGLAPIEAHRPFAEVIEDSELELFTPYSLNHQGAPLLTCEQRLSSGRVLEVRSHPMPTGGFVNTFTDITERDLYARALQESERWVRLITDHVPALIAYVGADLTYQFTNKVYEDWYGWARGEILGQTLHRVHGSQLFERLQPYIQRAFRGESLSFEFAEPSLDGQQRYLLRSYVPNRDGDGEVVGIFVLIRDITERRRTSEALHQAYQHLEQRVRERTQELTEVNGQMREEIRERTEAEARLREAKREAEQANLSKTKFLAAVSHDLLQPLNAARLFTGALLEQHDSLPESGASLVRQVSHSLEDVENLLGTLVDISKLDAGVIKPDISAFVLADLLDNLANECRQIAGSEGLALHFVGCRAVVRSDAQLLVRILRNFLTNAIRYTPRGRILLGCRRQAHGLRIEVWDTGLGIPQDKLQEIFQEFKRVNPSANTRDRGLGLGLAIVDKIARMLGHRISVRSVEGRGSVFAVEVPFGRLQPTTQAGEPVSARIGEHLPGSTVWVLDNDAAICAGMRTLLEGWGCEVITALSEEDLAAQVDNFHAPADLLIADYHLDNDVNGVDVVSRINARRGTPLPVLLITANYSNALKLQVRELGHVLMHKPVKPMKLKTAMSHLLAVSG</sequence>
<dbReference type="SUPFAM" id="SSF47384">
    <property type="entry name" value="Homodimeric domain of signal transducing histidine kinase"/>
    <property type="match status" value="1"/>
</dbReference>
<feature type="domain" description="PAC" evidence="11">
    <location>
        <begin position="398"/>
        <end position="452"/>
    </location>
</feature>
<evidence type="ECO:0000256" key="1">
    <source>
        <dbReference type="ARBA" id="ARBA00000085"/>
    </source>
</evidence>
<dbReference type="GO" id="GO:0009927">
    <property type="term" value="F:histidine phosphotransfer kinase activity"/>
    <property type="evidence" value="ECO:0007669"/>
    <property type="project" value="TreeGrafter"/>
</dbReference>
<dbReference type="Gene3D" id="3.30.450.20">
    <property type="entry name" value="PAS domain"/>
    <property type="match status" value="3"/>
</dbReference>
<dbReference type="InterPro" id="IPR035965">
    <property type="entry name" value="PAS-like_dom_sf"/>
</dbReference>
<dbReference type="NCBIfam" id="TIGR00229">
    <property type="entry name" value="sensory_box"/>
    <property type="match status" value="1"/>
</dbReference>
<evidence type="ECO:0000259" key="11">
    <source>
        <dbReference type="PROSITE" id="PS50113"/>
    </source>
</evidence>
<dbReference type="EMBL" id="NTMR01000034">
    <property type="protein sequence ID" value="PBK02575.1"/>
    <property type="molecule type" value="Genomic_DNA"/>
</dbReference>
<feature type="domain" description="Response regulatory" evidence="9">
    <location>
        <begin position="747"/>
        <end position="864"/>
    </location>
</feature>
<protein>
    <recommendedName>
        <fullName evidence="2">histidine kinase</fullName>
        <ecNumber evidence="2">2.7.13.3</ecNumber>
    </recommendedName>
</protein>
<evidence type="ECO:0000259" key="9">
    <source>
        <dbReference type="PROSITE" id="PS50110"/>
    </source>
</evidence>
<dbReference type="InterPro" id="IPR011006">
    <property type="entry name" value="CheY-like_superfamily"/>
</dbReference>
<dbReference type="Gene3D" id="3.40.50.2300">
    <property type="match status" value="1"/>
</dbReference>
<dbReference type="SUPFAM" id="SSF52172">
    <property type="entry name" value="CheY-like"/>
    <property type="match status" value="1"/>
</dbReference>
<feature type="modified residue" description="4-aspartylphosphate" evidence="6">
    <location>
        <position position="798"/>
    </location>
</feature>
<reference evidence="12 13" key="1">
    <citation type="submission" date="2017-09" db="EMBL/GenBank/DDBJ databases">
        <title>Pseudomonas abyssi sp. nov. isolated from Abyssopelagic Water.</title>
        <authorList>
            <person name="Wei Y."/>
        </authorList>
    </citation>
    <scope>NUCLEOTIDE SEQUENCE [LARGE SCALE GENOMIC DNA]</scope>
    <source>
        <strain evidence="12 13">MT5</strain>
    </source>
</reference>
<feature type="coiled-coil region" evidence="7">
    <location>
        <begin position="11"/>
        <end position="94"/>
    </location>
</feature>
<dbReference type="Pfam" id="PF00072">
    <property type="entry name" value="Response_reg"/>
    <property type="match status" value="1"/>
</dbReference>
<dbReference type="FunFam" id="3.30.565.10:FF:000049">
    <property type="entry name" value="Two-component sensor histidine kinase"/>
    <property type="match status" value="1"/>
</dbReference>
<dbReference type="InterPro" id="IPR003661">
    <property type="entry name" value="HisK_dim/P_dom"/>
</dbReference>
<accession>A0A2A3MD36</accession>
<dbReference type="SMART" id="SM00448">
    <property type="entry name" value="REC"/>
    <property type="match status" value="1"/>
</dbReference>
<dbReference type="FunFam" id="1.10.287.130:FF:000081">
    <property type="entry name" value="Hybrid sensor histidine kinase/response regulator"/>
    <property type="match status" value="1"/>
</dbReference>
<dbReference type="GO" id="GO:0005886">
    <property type="term" value="C:plasma membrane"/>
    <property type="evidence" value="ECO:0007669"/>
    <property type="project" value="TreeGrafter"/>
</dbReference>
<dbReference type="SMART" id="SM00091">
    <property type="entry name" value="PAS"/>
    <property type="match status" value="2"/>
</dbReference>
<evidence type="ECO:0000256" key="5">
    <source>
        <dbReference type="ARBA" id="ARBA00022777"/>
    </source>
</evidence>
<dbReference type="Proteomes" id="UP000242313">
    <property type="component" value="Unassembled WGS sequence"/>
</dbReference>
<evidence type="ECO:0000256" key="6">
    <source>
        <dbReference type="PROSITE-ProRule" id="PRU00169"/>
    </source>
</evidence>
<organism evidence="12 13">
    <name type="scientific">Pseudomonas abyssi</name>
    <dbReference type="NCBI Taxonomy" id="170540"/>
    <lineage>
        <taxon>Bacteria</taxon>
        <taxon>Pseudomonadati</taxon>
        <taxon>Pseudomonadota</taxon>
        <taxon>Gammaproteobacteria</taxon>
        <taxon>Pseudomonadales</taxon>
        <taxon>Pseudomonadaceae</taxon>
        <taxon>Pseudomonas</taxon>
    </lineage>
</organism>
<dbReference type="NCBIfam" id="NF041832">
    <property type="entry name" value="near_NosP_CTERM"/>
    <property type="match status" value="1"/>
</dbReference>
<dbReference type="Gene3D" id="1.10.287.130">
    <property type="match status" value="1"/>
</dbReference>
<dbReference type="PROSITE" id="PS50109">
    <property type="entry name" value="HIS_KIN"/>
    <property type="match status" value="1"/>
</dbReference>
<evidence type="ECO:0000256" key="2">
    <source>
        <dbReference type="ARBA" id="ARBA00012438"/>
    </source>
</evidence>
<name>A0A2A3MD36_9PSED</name>
<dbReference type="PRINTS" id="PR00344">
    <property type="entry name" value="BCTRLSENSOR"/>
</dbReference>
<dbReference type="SMART" id="SM00388">
    <property type="entry name" value="HisKA"/>
    <property type="match status" value="1"/>
</dbReference>
<dbReference type="PROSITE" id="PS50113">
    <property type="entry name" value="PAC"/>
    <property type="match status" value="1"/>
</dbReference>
<dbReference type="InterPro" id="IPR001610">
    <property type="entry name" value="PAC"/>
</dbReference>
<dbReference type="Pfam" id="PF00512">
    <property type="entry name" value="HisKA"/>
    <property type="match status" value="1"/>
</dbReference>
<dbReference type="Gene3D" id="3.30.565.10">
    <property type="entry name" value="Histidine kinase-like ATPase, C-terminal domain"/>
    <property type="match status" value="1"/>
</dbReference>
<keyword evidence="4" id="KW-0808">Transferase</keyword>
<dbReference type="InterPro" id="IPR036097">
    <property type="entry name" value="HisK_dim/P_sf"/>
</dbReference>
<keyword evidence="13" id="KW-1185">Reference proteome</keyword>
<comment type="caution">
    <text evidence="12">The sequence shown here is derived from an EMBL/GenBank/DDBJ whole genome shotgun (WGS) entry which is preliminary data.</text>
</comment>
<dbReference type="InterPro" id="IPR001789">
    <property type="entry name" value="Sig_transdc_resp-reg_receiver"/>
</dbReference>
<gene>
    <name evidence="12" type="ORF">CNQ84_19155</name>
</gene>
<evidence type="ECO:0000256" key="4">
    <source>
        <dbReference type="ARBA" id="ARBA00022679"/>
    </source>
</evidence>
<dbReference type="InterPro" id="IPR036890">
    <property type="entry name" value="HATPase_C_sf"/>
</dbReference>
<evidence type="ECO:0000256" key="3">
    <source>
        <dbReference type="ARBA" id="ARBA00022553"/>
    </source>
</evidence>
<dbReference type="CDD" id="cd00130">
    <property type="entry name" value="PAS"/>
    <property type="match status" value="1"/>
</dbReference>
<dbReference type="CDD" id="cd00156">
    <property type="entry name" value="REC"/>
    <property type="match status" value="1"/>
</dbReference>
<feature type="coiled-coil region" evidence="7">
    <location>
        <begin position="454"/>
        <end position="502"/>
    </location>
</feature>
<dbReference type="GO" id="GO:0000155">
    <property type="term" value="F:phosphorelay sensor kinase activity"/>
    <property type="evidence" value="ECO:0007669"/>
    <property type="project" value="InterPro"/>
</dbReference>
<dbReference type="SMART" id="SM00387">
    <property type="entry name" value="HATPase_c"/>
    <property type="match status" value="1"/>
</dbReference>
<dbReference type="InterPro" id="IPR000700">
    <property type="entry name" value="PAS-assoc_C"/>
</dbReference>
<dbReference type="PANTHER" id="PTHR43047:SF9">
    <property type="entry name" value="HISTIDINE KINASE"/>
    <property type="match status" value="1"/>
</dbReference>
<evidence type="ECO:0000313" key="12">
    <source>
        <dbReference type="EMBL" id="PBK02575.1"/>
    </source>
</evidence>
<evidence type="ECO:0000256" key="7">
    <source>
        <dbReference type="SAM" id="Coils"/>
    </source>
</evidence>
<proteinExistence type="predicted"/>
<dbReference type="Pfam" id="PF08448">
    <property type="entry name" value="PAS_4"/>
    <property type="match status" value="1"/>
</dbReference>
<keyword evidence="7" id="KW-0175">Coiled coil</keyword>
<feature type="domain" description="Histidine kinase" evidence="8">
    <location>
        <begin position="509"/>
        <end position="724"/>
    </location>
</feature>
<keyword evidence="3 6" id="KW-0597">Phosphoprotein</keyword>
<dbReference type="InterPro" id="IPR013656">
    <property type="entry name" value="PAS_4"/>
</dbReference>
<dbReference type="SUPFAM" id="SSF55874">
    <property type="entry name" value="ATPase domain of HSP90 chaperone/DNA topoisomerase II/histidine kinase"/>
    <property type="match status" value="1"/>
</dbReference>
<comment type="catalytic activity">
    <reaction evidence="1">
        <text>ATP + protein L-histidine = ADP + protein N-phospho-L-histidine.</text>
        <dbReference type="EC" id="2.7.13.3"/>
    </reaction>
</comment>
<evidence type="ECO:0000259" key="8">
    <source>
        <dbReference type="PROSITE" id="PS50109"/>
    </source>
</evidence>
<feature type="domain" description="PAS" evidence="10">
    <location>
        <begin position="213"/>
        <end position="254"/>
    </location>
</feature>
<evidence type="ECO:0000259" key="10">
    <source>
        <dbReference type="PROSITE" id="PS50112"/>
    </source>
</evidence>
<dbReference type="PROSITE" id="PS50112">
    <property type="entry name" value="PAS"/>
    <property type="match status" value="1"/>
</dbReference>
<dbReference type="InterPro" id="IPR000014">
    <property type="entry name" value="PAS"/>
</dbReference>
<dbReference type="PANTHER" id="PTHR43047">
    <property type="entry name" value="TWO-COMPONENT HISTIDINE PROTEIN KINASE"/>
    <property type="match status" value="1"/>
</dbReference>
<dbReference type="EC" id="2.7.13.3" evidence="2"/>
<dbReference type="Pfam" id="PF12860">
    <property type="entry name" value="PAS_7"/>
    <property type="match status" value="2"/>
</dbReference>
<keyword evidence="5 12" id="KW-0418">Kinase</keyword>
<dbReference type="Pfam" id="PF02518">
    <property type="entry name" value="HATPase_c"/>
    <property type="match status" value="1"/>
</dbReference>
<dbReference type="AlphaFoldDB" id="A0A2A3MD36"/>
<dbReference type="CDD" id="cd00082">
    <property type="entry name" value="HisKA"/>
    <property type="match status" value="1"/>
</dbReference>